<dbReference type="Proteomes" id="UP000499080">
    <property type="component" value="Unassembled WGS sequence"/>
</dbReference>
<protein>
    <submittedName>
        <fullName evidence="1">Uncharacterized protein</fullName>
    </submittedName>
</protein>
<dbReference type="EMBL" id="BGPR01006677">
    <property type="protein sequence ID" value="GBN20949.1"/>
    <property type="molecule type" value="Genomic_DNA"/>
</dbReference>
<evidence type="ECO:0000313" key="1">
    <source>
        <dbReference type="EMBL" id="GBN20949.1"/>
    </source>
</evidence>
<comment type="caution">
    <text evidence="1">The sequence shown here is derived from an EMBL/GenBank/DDBJ whole genome shotgun (WGS) entry which is preliminary data.</text>
</comment>
<sequence>MEDSQGITELLIPKEGKNLSRFQSYRPICLLPVREKILDKLITNRLVTYLEENCLLSECQHDFCKGRGTTTALNKITEFITKARYKVPYKIAGLINAFLSDRTILLSRDEPWKYNVGVPQGLSCPSALAVGDQ</sequence>
<proteinExistence type="predicted"/>
<dbReference type="PANTHER" id="PTHR19446">
    <property type="entry name" value="REVERSE TRANSCRIPTASES"/>
    <property type="match status" value="1"/>
</dbReference>
<accession>A0A4Y2M2G3</accession>
<organism evidence="1 2">
    <name type="scientific">Araneus ventricosus</name>
    <name type="common">Orbweaver spider</name>
    <name type="synonym">Epeira ventricosa</name>
    <dbReference type="NCBI Taxonomy" id="182803"/>
    <lineage>
        <taxon>Eukaryota</taxon>
        <taxon>Metazoa</taxon>
        <taxon>Ecdysozoa</taxon>
        <taxon>Arthropoda</taxon>
        <taxon>Chelicerata</taxon>
        <taxon>Arachnida</taxon>
        <taxon>Araneae</taxon>
        <taxon>Araneomorphae</taxon>
        <taxon>Entelegynae</taxon>
        <taxon>Araneoidea</taxon>
        <taxon>Araneidae</taxon>
        <taxon>Araneus</taxon>
    </lineage>
</organism>
<dbReference type="OrthoDB" id="6436235at2759"/>
<evidence type="ECO:0000313" key="2">
    <source>
        <dbReference type="Proteomes" id="UP000499080"/>
    </source>
</evidence>
<gene>
    <name evidence="1" type="ORF">AVEN_190248_1</name>
</gene>
<name>A0A4Y2M2G3_ARAVE</name>
<dbReference type="AlphaFoldDB" id="A0A4Y2M2G3"/>
<reference evidence="1 2" key="1">
    <citation type="journal article" date="2019" name="Sci. Rep.">
        <title>Orb-weaving spider Araneus ventricosus genome elucidates the spidroin gene catalogue.</title>
        <authorList>
            <person name="Kono N."/>
            <person name="Nakamura H."/>
            <person name="Ohtoshi R."/>
            <person name="Moran D.A.P."/>
            <person name="Shinohara A."/>
            <person name="Yoshida Y."/>
            <person name="Fujiwara M."/>
            <person name="Mori M."/>
            <person name="Tomita M."/>
            <person name="Arakawa K."/>
        </authorList>
    </citation>
    <scope>NUCLEOTIDE SEQUENCE [LARGE SCALE GENOMIC DNA]</scope>
</reference>
<keyword evidence="2" id="KW-1185">Reference proteome</keyword>